<dbReference type="AlphaFoldDB" id="A0A0P1FH30"/>
<accession>A0A0P1FH30</accession>
<dbReference type="InterPro" id="IPR029033">
    <property type="entry name" value="His_PPase_superfam"/>
</dbReference>
<dbReference type="eggNOG" id="COG0406">
    <property type="taxonomic scope" value="Bacteria"/>
</dbReference>
<dbReference type="RefSeq" id="WP_058123389.1">
    <property type="nucleotide sequence ID" value="NZ_CYRX01000025.1"/>
</dbReference>
<dbReference type="Pfam" id="PF00300">
    <property type="entry name" value="His_Phos_1"/>
    <property type="match status" value="1"/>
</dbReference>
<dbReference type="SMART" id="SM00855">
    <property type="entry name" value="PGAM"/>
    <property type="match status" value="1"/>
</dbReference>
<dbReference type="GO" id="GO:0016791">
    <property type="term" value="F:phosphatase activity"/>
    <property type="evidence" value="ECO:0007669"/>
    <property type="project" value="TreeGrafter"/>
</dbReference>
<evidence type="ECO:0000313" key="3">
    <source>
        <dbReference type="Proteomes" id="UP000051298"/>
    </source>
</evidence>
<sequence>MTVELFVLRHGETTWNREGRMQGHLNAPLTELGVEQAVTQRNIMAEQDLSGFCVLSSPSGRAVETAAIALGPLVTEITTDTDLREVGVGEWTGRLRAELIDPTEWQVTADGVLELYDMAPGGEGLAGLEARCARFLARLEGPHVLVTHGITSRMIRALALGHGPNVTLATLSEMPGGQGVVYHVKDGQQKRLS</sequence>
<dbReference type="EC" id="3.1.3.-" evidence="2"/>
<dbReference type="InterPro" id="IPR050275">
    <property type="entry name" value="PGM_Phosphatase"/>
</dbReference>
<gene>
    <name evidence="2" type="primary">gpgP</name>
    <name evidence="2" type="ORF">THS5294_01703</name>
</gene>
<dbReference type="SUPFAM" id="SSF53254">
    <property type="entry name" value="Phosphoglycerate mutase-like"/>
    <property type="match status" value="1"/>
</dbReference>
<evidence type="ECO:0000256" key="1">
    <source>
        <dbReference type="PIRSR" id="PIRSR613078-2"/>
    </source>
</evidence>
<feature type="binding site" evidence="1">
    <location>
        <position position="61"/>
    </location>
    <ligand>
        <name>substrate</name>
    </ligand>
</feature>
<dbReference type="InterPro" id="IPR001345">
    <property type="entry name" value="PG/BPGM_mutase_AS"/>
</dbReference>
<name>A0A0P1FH30_9RHOB</name>
<dbReference type="PROSITE" id="PS00175">
    <property type="entry name" value="PG_MUTASE"/>
    <property type="match status" value="1"/>
</dbReference>
<proteinExistence type="predicted"/>
<dbReference type="PANTHER" id="PTHR48100">
    <property type="entry name" value="BROAD-SPECIFICITY PHOSPHATASE YOR283W-RELATED"/>
    <property type="match status" value="1"/>
</dbReference>
<evidence type="ECO:0000313" key="2">
    <source>
        <dbReference type="EMBL" id="CUH60413.1"/>
    </source>
</evidence>
<reference evidence="2 3" key="1">
    <citation type="submission" date="2015-09" db="EMBL/GenBank/DDBJ databases">
        <authorList>
            <consortium name="Swine Surveillance"/>
        </authorList>
    </citation>
    <scope>NUCLEOTIDE SEQUENCE [LARGE SCALE GENOMIC DNA]</scope>
    <source>
        <strain evidence="2 3">CECT 5294</strain>
    </source>
</reference>
<feature type="binding site" evidence="1">
    <location>
        <begin position="9"/>
        <end position="16"/>
    </location>
    <ligand>
        <name>substrate</name>
    </ligand>
</feature>
<dbReference type="CDD" id="cd07067">
    <property type="entry name" value="HP_PGM_like"/>
    <property type="match status" value="1"/>
</dbReference>
<dbReference type="Proteomes" id="UP000051298">
    <property type="component" value="Unassembled WGS sequence"/>
</dbReference>
<organism evidence="2 3">
    <name type="scientific">Thalassobacter stenotrophicus</name>
    <dbReference type="NCBI Taxonomy" id="266809"/>
    <lineage>
        <taxon>Bacteria</taxon>
        <taxon>Pseudomonadati</taxon>
        <taxon>Pseudomonadota</taxon>
        <taxon>Alphaproteobacteria</taxon>
        <taxon>Rhodobacterales</taxon>
        <taxon>Roseobacteraceae</taxon>
        <taxon>Thalassobacter</taxon>
    </lineage>
</organism>
<dbReference type="InterPro" id="IPR013078">
    <property type="entry name" value="His_Pase_superF_clade-1"/>
</dbReference>
<dbReference type="Gene3D" id="3.40.50.1240">
    <property type="entry name" value="Phosphoglycerate mutase-like"/>
    <property type="match status" value="1"/>
</dbReference>
<dbReference type="EMBL" id="CYRX01000025">
    <property type="protein sequence ID" value="CUH60413.1"/>
    <property type="molecule type" value="Genomic_DNA"/>
</dbReference>
<dbReference type="STRING" id="266809.PM03_05420"/>
<keyword evidence="2" id="KW-0378">Hydrolase</keyword>
<protein>
    <submittedName>
        <fullName evidence="2">Glucosyl-3-phosphoglycerate phosphatase</fullName>
        <ecNumber evidence="2">3.1.3.-</ecNumber>
    </submittedName>
</protein>